<sequence>MYKSFFMALLICGTALFAVDASIWKSPANLESPEVQKVMQALSAAETVHGTFTQKRTVVKIKRTFESSGKFEISQKNGITWDMEKPFASKLVISDSGVVQTNADGSKTKMASADNVIFREIATSMRAVLSGNIAVLENRFDLFFLQQKKGWSVGLLPKEKTIRKAIASIVLEGDKDLKKVELVDGEGNILTYEFKQSGK</sequence>
<keyword evidence="3" id="KW-0449">Lipoprotein</keyword>
<dbReference type="InterPro" id="IPR029046">
    <property type="entry name" value="LolA/LolB/LppX"/>
</dbReference>
<keyword evidence="1 2" id="KW-0732">Signal</keyword>
<keyword evidence="4" id="KW-1185">Reference proteome</keyword>
<dbReference type="AlphaFoldDB" id="A0A2M9A5R6"/>
<proteinExistence type="predicted"/>
<dbReference type="PANTHER" id="PTHR35869:SF1">
    <property type="entry name" value="OUTER-MEMBRANE LIPOPROTEIN CARRIER PROTEIN"/>
    <property type="match status" value="1"/>
</dbReference>
<dbReference type="SUPFAM" id="SSF89392">
    <property type="entry name" value="Prokaryotic lipoproteins and lipoprotein localization factors"/>
    <property type="match status" value="1"/>
</dbReference>
<dbReference type="Gene3D" id="2.50.20.10">
    <property type="entry name" value="Lipoprotein localisation LolA/LolB/LppX"/>
    <property type="match status" value="1"/>
</dbReference>
<feature type="signal peptide" evidence="2">
    <location>
        <begin position="1"/>
        <end position="18"/>
    </location>
</feature>
<organism evidence="3 4">
    <name type="scientific">Hallerella succinigenes</name>
    <dbReference type="NCBI Taxonomy" id="1896222"/>
    <lineage>
        <taxon>Bacteria</taxon>
        <taxon>Pseudomonadati</taxon>
        <taxon>Fibrobacterota</taxon>
        <taxon>Fibrobacteria</taxon>
        <taxon>Fibrobacterales</taxon>
        <taxon>Fibrobacteraceae</taxon>
        <taxon>Hallerella</taxon>
    </lineage>
</organism>
<name>A0A2M9A5R6_9BACT</name>
<dbReference type="OrthoDB" id="9812832at2"/>
<comment type="caution">
    <text evidence="3">The sequence shown here is derived from an EMBL/GenBank/DDBJ whole genome shotgun (WGS) entry which is preliminary data.</text>
</comment>
<gene>
    <name evidence="3" type="ORF">BGX16_1020</name>
</gene>
<evidence type="ECO:0000313" key="3">
    <source>
        <dbReference type="EMBL" id="PJJ41065.1"/>
    </source>
</evidence>
<evidence type="ECO:0000256" key="2">
    <source>
        <dbReference type="SAM" id="SignalP"/>
    </source>
</evidence>
<protein>
    <submittedName>
        <fullName evidence="3">Outer membrane lipoprotein-sorting protein</fullName>
    </submittedName>
</protein>
<dbReference type="Pfam" id="PF03548">
    <property type="entry name" value="LolA"/>
    <property type="match status" value="1"/>
</dbReference>
<dbReference type="RefSeq" id="WP_100425075.1">
    <property type="nucleotide sequence ID" value="NZ_PGEX01000001.1"/>
</dbReference>
<reference evidence="3 4" key="1">
    <citation type="submission" date="2017-11" db="EMBL/GenBank/DDBJ databases">
        <title>Animal gut microbial communities from fecal samples from Wisconsin, USA.</title>
        <authorList>
            <person name="Neumann A."/>
        </authorList>
    </citation>
    <scope>NUCLEOTIDE SEQUENCE [LARGE SCALE GENOMIC DNA]</scope>
    <source>
        <strain evidence="3 4">UWS3</strain>
    </source>
</reference>
<dbReference type="PANTHER" id="PTHR35869">
    <property type="entry name" value="OUTER-MEMBRANE LIPOPROTEIN CARRIER PROTEIN"/>
    <property type="match status" value="1"/>
</dbReference>
<dbReference type="EMBL" id="PGEX01000001">
    <property type="protein sequence ID" value="PJJ41065.1"/>
    <property type="molecule type" value="Genomic_DNA"/>
</dbReference>
<evidence type="ECO:0000313" key="4">
    <source>
        <dbReference type="Proteomes" id="UP000231134"/>
    </source>
</evidence>
<dbReference type="InterPro" id="IPR004564">
    <property type="entry name" value="OM_lipoprot_carrier_LolA-like"/>
</dbReference>
<dbReference type="CDD" id="cd16325">
    <property type="entry name" value="LolA"/>
    <property type="match status" value="1"/>
</dbReference>
<feature type="chain" id="PRO_5014702401" evidence="2">
    <location>
        <begin position="19"/>
        <end position="199"/>
    </location>
</feature>
<accession>A0A2M9A5R6</accession>
<dbReference type="Proteomes" id="UP000231134">
    <property type="component" value="Unassembled WGS sequence"/>
</dbReference>
<evidence type="ECO:0000256" key="1">
    <source>
        <dbReference type="ARBA" id="ARBA00022729"/>
    </source>
</evidence>